<evidence type="ECO:0008006" key="5">
    <source>
        <dbReference type="Google" id="ProtNLM"/>
    </source>
</evidence>
<proteinExistence type="predicted"/>
<evidence type="ECO:0000256" key="1">
    <source>
        <dbReference type="SAM" id="MobiDB-lite"/>
    </source>
</evidence>
<gene>
    <name evidence="3" type="ORF">GCM10017559_12170</name>
</gene>
<keyword evidence="4" id="KW-1185">Reference proteome</keyword>
<accession>A0ABN3XSV8</accession>
<sequence length="242" mass="26120">MPNRAYRWFRRAGAPSVTRMRAVIALALLPVLVLPAACAPPEPPPFVPADLSSGTGASVSTASPGPSTGEAAAPRTETVRVAPGVRVVVEWPVAPDPDRSAMIEVFRDYVAGAFRAVTSEGRDTGYLGLVEHDAADDASAWAQAFLDRRRSVRGVARLYMPNVSAVSGSGDDRGAQLDVCVDETRMRLLDASTGEPVPRQPDWTRKPFLQSAAMGRTEDGSWRIRLFRHAELPDERAKGCLR</sequence>
<feature type="chain" id="PRO_5047474162" description="SnoaL-like domain-containing protein" evidence="2">
    <location>
        <begin position="40"/>
        <end position="242"/>
    </location>
</feature>
<organism evidence="3 4">
    <name type="scientific">Streptosporangium longisporum</name>
    <dbReference type="NCBI Taxonomy" id="46187"/>
    <lineage>
        <taxon>Bacteria</taxon>
        <taxon>Bacillati</taxon>
        <taxon>Actinomycetota</taxon>
        <taxon>Actinomycetes</taxon>
        <taxon>Streptosporangiales</taxon>
        <taxon>Streptosporangiaceae</taxon>
        <taxon>Streptosporangium</taxon>
    </lineage>
</organism>
<dbReference type="Proteomes" id="UP001499930">
    <property type="component" value="Unassembled WGS sequence"/>
</dbReference>
<name>A0ABN3XSV8_9ACTN</name>
<comment type="caution">
    <text evidence="3">The sequence shown here is derived from an EMBL/GenBank/DDBJ whole genome shotgun (WGS) entry which is preliminary data.</text>
</comment>
<keyword evidence="2" id="KW-0732">Signal</keyword>
<evidence type="ECO:0000313" key="4">
    <source>
        <dbReference type="Proteomes" id="UP001499930"/>
    </source>
</evidence>
<feature type="signal peptide" evidence="2">
    <location>
        <begin position="1"/>
        <end position="39"/>
    </location>
</feature>
<protein>
    <recommendedName>
        <fullName evidence="5">SnoaL-like domain-containing protein</fullName>
    </recommendedName>
</protein>
<reference evidence="3 4" key="1">
    <citation type="journal article" date="2019" name="Int. J. Syst. Evol. Microbiol.">
        <title>The Global Catalogue of Microorganisms (GCM) 10K type strain sequencing project: providing services to taxonomists for standard genome sequencing and annotation.</title>
        <authorList>
            <consortium name="The Broad Institute Genomics Platform"/>
            <consortium name="The Broad Institute Genome Sequencing Center for Infectious Disease"/>
            <person name="Wu L."/>
            <person name="Ma J."/>
        </authorList>
    </citation>
    <scope>NUCLEOTIDE SEQUENCE [LARGE SCALE GENOMIC DNA]</scope>
    <source>
        <strain evidence="3 4">JCM 3106</strain>
    </source>
</reference>
<evidence type="ECO:0000256" key="2">
    <source>
        <dbReference type="SAM" id="SignalP"/>
    </source>
</evidence>
<dbReference type="EMBL" id="BAAAWD010000006">
    <property type="protein sequence ID" value="GAA2993437.1"/>
    <property type="molecule type" value="Genomic_DNA"/>
</dbReference>
<feature type="region of interest" description="Disordered" evidence="1">
    <location>
        <begin position="47"/>
        <end position="76"/>
    </location>
</feature>
<feature type="compositionally biased region" description="Low complexity" evidence="1">
    <location>
        <begin position="48"/>
        <end position="63"/>
    </location>
</feature>
<evidence type="ECO:0000313" key="3">
    <source>
        <dbReference type="EMBL" id="GAA2993437.1"/>
    </source>
</evidence>